<evidence type="ECO:0000256" key="13">
    <source>
        <dbReference type="ARBA" id="ARBA00093457"/>
    </source>
</evidence>
<feature type="transmembrane region" description="Helical" evidence="14">
    <location>
        <begin position="214"/>
        <end position="230"/>
    </location>
</feature>
<evidence type="ECO:0000256" key="1">
    <source>
        <dbReference type="ARBA" id="ARBA00004477"/>
    </source>
</evidence>
<dbReference type="EC" id="2.4.1.258" evidence="3 14"/>
<dbReference type="UniPathway" id="UPA00378"/>
<feature type="transmembrane region" description="Helical" evidence="14">
    <location>
        <begin position="261"/>
        <end position="285"/>
    </location>
</feature>
<evidence type="ECO:0000256" key="2">
    <source>
        <dbReference type="ARBA" id="ARBA00004922"/>
    </source>
</evidence>
<name>A0A8H3F040_9LECA</name>
<dbReference type="OrthoDB" id="20028at2759"/>
<feature type="transmembrane region" description="Helical" evidence="14">
    <location>
        <begin position="332"/>
        <end position="353"/>
    </location>
</feature>
<dbReference type="GO" id="GO:0052925">
    <property type="term" value="F:dol-P-Man:Man(5)GlcNAc(2)-PP-Dol alpha-1,3-mannosyltransferase activity"/>
    <property type="evidence" value="ECO:0007669"/>
    <property type="project" value="UniProtKB-EC"/>
</dbReference>
<dbReference type="EMBL" id="CAJPDS010000014">
    <property type="protein sequence ID" value="CAF9914579.1"/>
    <property type="molecule type" value="Genomic_DNA"/>
</dbReference>
<evidence type="ECO:0000256" key="6">
    <source>
        <dbReference type="ARBA" id="ARBA00022679"/>
    </source>
</evidence>
<keyword evidence="7 14" id="KW-0812">Transmembrane</keyword>
<evidence type="ECO:0000313" key="17">
    <source>
        <dbReference type="Proteomes" id="UP000664521"/>
    </source>
</evidence>
<dbReference type="Proteomes" id="UP000664521">
    <property type="component" value="Unassembled WGS sequence"/>
</dbReference>
<evidence type="ECO:0000256" key="11">
    <source>
        <dbReference type="ARBA" id="ARBA00044743"/>
    </source>
</evidence>
<comment type="similarity">
    <text evidence="13">Belongs to the glycosyltransferase ALG3 family.</text>
</comment>
<evidence type="ECO:0000256" key="14">
    <source>
        <dbReference type="RuleBase" id="RU364047"/>
    </source>
</evidence>
<comment type="caution">
    <text evidence="16">The sequence shown here is derived from an EMBL/GenBank/DDBJ whole genome shotgun (WGS) entry which is preliminary data.</text>
</comment>
<evidence type="ECO:0000256" key="3">
    <source>
        <dbReference type="ARBA" id="ARBA00011964"/>
    </source>
</evidence>
<dbReference type="PANTHER" id="PTHR12646:SF0">
    <property type="entry name" value="DOL-P-MAN:MAN(5)GLCNAC(2)-PP-DOL ALPHA-1,3-MANNOSYLTRANSFERASE"/>
    <property type="match status" value="1"/>
</dbReference>
<evidence type="ECO:0000256" key="4">
    <source>
        <dbReference type="ARBA" id="ARBA00015561"/>
    </source>
</evidence>
<dbReference type="GO" id="GO:0005789">
    <property type="term" value="C:endoplasmic reticulum membrane"/>
    <property type="evidence" value="ECO:0007669"/>
    <property type="project" value="UniProtKB-SubCell"/>
</dbReference>
<comment type="catalytic activity">
    <reaction evidence="12 14">
        <text>an alpha-D-Man-(1-&gt;2)-alpha-D-Man-(1-&gt;2)-alpha-D-Man-(1-&gt;3)-[alpha-D-Man-(1-&gt;6)]-beta-D-Man-(1-&gt;4)-beta-D-GlcNAc-(1-&gt;4)-alpha-D-GlcNAc-diphospho-di-trans,poly-cis-dolichol + a di-trans,poly-cis-dolichyl beta-D-mannosyl phosphate = an alpha-D-Man-(1-&gt;2)-alpha-D-Man-(1-&gt;2)-alpha-D-Man-(1-&gt;3)-[alpha-D-Man-(1-&gt;3)-alpha-D-Man-(1-&gt;6)]-beta-D-Man-(1-&gt;4)-beta-D-GlcNAc-(1-&gt;4)-alpha-D-GlcNAc-diphospho-di-trans,poly-cis-dolichol + a di-trans,poly-cis-dolichyl phosphate + H(+)</text>
        <dbReference type="Rhea" id="RHEA:29527"/>
        <dbReference type="Rhea" id="RHEA-COMP:19498"/>
        <dbReference type="Rhea" id="RHEA-COMP:19501"/>
        <dbReference type="Rhea" id="RHEA-COMP:19516"/>
        <dbReference type="Rhea" id="RHEA-COMP:19517"/>
        <dbReference type="ChEBI" id="CHEBI:15378"/>
        <dbReference type="ChEBI" id="CHEBI:57683"/>
        <dbReference type="ChEBI" id="CHEBI:58211"/>
        <dbReference type="ChEBI" id="CHEBI:132515"/>
        <dbReference type="ChEBI" id="CHEBI:132516"/>
        <dbReference type="EC" id="2.4.1.258"/>
    </reaction>
    <physiologicalReaction direction="left-to-right" evidence="12 14">
        <dbReference type="Rhea" id="RHEA:29528"/>
    </physiologicalReaction>
</comment>
<evidence type="ECO:0000256" key="7">
    <source>
        <dbReference type="ARBA" id="ARBA00022692"/>
    </source>
</evidence>
<proteinExistence type="inferred from homology"/>
<dbReference type="AlphaFoldDB" id="A0A8H3F040"/>
<evidence type="ECO:0000256" key="10">
    <source>
        <dbReference type="ARBA" id="ARBA00023136"/>
    </source>
</evidence>
<keyword evidence="8 14" id="KW-0256">Endoplasmic reticulum</keyword>
<keyword evidence="9 14" id="KW-1133">Transmembrane helix</keyword>
<dbReference type="PANTHER" id="PTHR12646">
    <property type="entry name" value="NOT56 - RELATED"/>
    <property type="match status" value="1"/>
</dbReference>
<dbReference type="Pfam" id="PF05208">
    <property type="entry name" value="ALG3"/>
    <property type="match status" value="1"/>
</dbReference>
<sequence>MEQVSQYLDGERDYTLIKGGTGSLVYPAAHVYIYSALHYVTDGGKDILLAQIIFGGLYLGTLSLVMACYRAAKAPPYIFPLLILSKRLHSLFVLRLFNDCFAVGALFLAIYAYQKRLWTIGSIVYSFGVGIKMSLLLAAPAVGIMLLQALPVRGRAMSAAFIMAQMQYVLAFPFIRANSIGYLSRAFEFSRQFLFKWTVNWRFLGPQIFQSRQFAITLALGNITGLLLFLEHRWTRPSGLSMIGIAKTVFYPLPPRVQQQITLRITPTFVLTSILTSMILGLLFARTLHYQFYTYIAWSSPFLLWRSGLHPAFIYLVWAVQEWAWNVYPSTSISSVAVVGCLLLQVSGVWWGAKDESAEVKTSGEARPQKRSSRSRNAQVADIKES</sequence>
<feature type="transmembrane region" description="Helical" evidence="14">
    <location>
        <begin position="156"/>
        <end position="175"/>
    </location>
</feature>
<evidence type="ECO:0000313" key="16">
    <source>
        <dbReference type="EMBL" id="CAF9914579.1"/>
    </source>
</evidence>
<gene>
    <name evidence="16" type="primary">ALG3</name>
    <name evidence="16" type="ORF">HETSPECPRED_002020</name>
</gene>
<feature type="transmembrane region" description="Helical" evidence="14">
    <location>
        <begin position="92"/>
        <end position="113"/>
    </location>
</feature>
<keyword evidence="17" id="KW-1185">Reference proteome</keyword>
<evidence type="ECO:0000256" key="9">
    <source>
        <dbReference type="ARBA" id="ARBA00022989"/>
    </source>
</evidence>
<evidence type="ECO:0000256" key="12">
    <source>
        <dbReference type="ARBA" id="ARBA00049506"/>
    </source>
</evidence>
<feature type="transmembrane region" description="Helical" evidence="14">
    <location>
        <begin position="292"/>
        <end position="320"/>
    </location>
</feature>
<evidence type="ECO:0000256" key="8">
    <source>
        <dbReference type="ARBA" id="ARBA00022824"/>
    </source>
</evidence>
<comment type="function">
    <text evidence="11 14">Dol-P-Man:Man(5)GlcNAc(2)-PP-Dol alpha-1,3-mannosyltransferase that operates in the biosynthetic pathway of dolichol-linked oligosaccharides, the glycan precursors employed in protein asparagine (N)-glycosylation. The assembly of dolichol-linked oligosaccharides begins on the cytosolic side of the endoplasmic reticulum membrane and finishes in its lumen. The sequential addition of sugars to dolichol pyrophosphate produces dolichol-linked oligosaccharides containing fourteen sugars, including two GlcNAcs, nine mannoses and three glucoses. Once assembled, the oligosaccharide is transferred from the lipid to nascent proteins by oligosaccharyltransferases. In the lumen of the endoplasmic reticulum, adds the first dolichyl beta-D-mannosyl phosphate derived mannose in an alpha-1,3 linkage to Man(5)GlcNAc(2)-PP-dolichol to produce Man(6)GlcNAc(2)-PP-dolichol.</text>
</comment>
<comment type="subcellular location">
    <subcellularLocation>
        <location evidence="1 14">Endoplasmic reticulum membrane</location>
        <topology evidence="1 14">Multi-pass membrane protein</topology>
    </subcellularLocation>
</comment>
<evidence type="ECO:0000256" key="5">
    <source>
        <dbReference type="ARBA" id="ARBA00022676"/>
    </source>
</evidence>
<keyword evidence="5 14" id="KW-0328">Glycosyltransferase</keyword>
<feature type="transmembrane region" description="Helical" evidence="14">
    <location>
        <begin position="125"/>
        <end position="150"/>
    </location>
</feature>
<evidence type="ECO:0000256" key="15">
    <source>
        <dbReference type="SAM" id="MobiDB-lite"/>
    </source>
</evidence>
<feature type="transmembrane region" description="Helical" evidence="14">
    <location>
        <begin position="47"/>
        <end position="72"/>
    </location>
</feature>
<organism evidence="16 17">
    <name type="scientific">Heterodermia speciosa</name>
    <dbReference type="NCBI Taxonomy" id="116794"/>
    <lineage>
        <taxon>Eukaryota</taxon>
        <taxon>Fungi</taxon>
        <taxon>Dikarya</taxon>
        <taxon>Ascomycota</taxon>
        <taxon>Pezizomycotina</taxon>
        <taxon>Lecanoromycetes</taxon>
        <taxon>OSLEUM clade</taxon>
        <taxon>Lecanoromycetidae</taxon>
        <taxon>Caliciales</taxon>
        <taxon>Physciaceae</taxon>
        <taxon>Heterodermia</taxon>
    </lineage>
</organism>
<feature type="region of interest" description="Disordered" evidence="15">
    <location>
        <begin position="361"/>
        <end position="386"/>
    </location>
</feature>
<dbReference type="InterPro" id="IPR007873">
    <property type="entry name" value="Glycosyltransferase_ALG3"/>
</dbReference>
<keyword evidence="10 14" id="KW-0472">Membrane</keyword>
<keyword evidence="6 14" id="KW-0808">Transferase</keyword>
<comment type="pathway">
    <text evidence="2 14">Protein modification; protein glycosylation.</text>
</comment>
<protein>
    <recommendedName>
        <fullName evidence="4 14">Dol-P-Man:Man(5)GlcNAc(2)-PP-Dol alpha-1,3-mannosyltransferase</fullName>
        <ecNumber evidence="3 14">2.4.1.258</ecNumber>
    </recommendedName>
    <alternativeName>
        <fullName evidence="14">Dol-P-Man-dependent alpha(1-3)-mannosyltransferase</fullName>
    </alternativeName>
</protein>
<accession>A0A8H3F040</accession>
<reference evidence="16" key="1">
    <citation type="submission" date="2021-03" db="EMBL/GenBank/DDBJ databases">
        <authorList>
            <person name="Tagirdzhanova G."/>
        </authorList>
    </citation>
    <scope>NUCLEOTIDE SEQUENCE</scope>
</reference>